<dbReference type="InterPro" id="IPR014118">
    <property type="entry name" value="T4SS_TraV"/>
</dbReference>
<keyword evidence="2" id="KW-0732">Signal</keyword>
<evidence type="ECO:0000313" key="3">
    <source>
        <dbReference type="EMBL" id="MEC4720477.1"/>
    </source>
</evidence>
<reference evidence="3 4" key="1">
    <citation type="submission" date="2023-10" db="EMBL/GenBank/DDBJ databases">
        <title>Noviherbaspirillum sp. CPCC 100848 genome assembly.</title>
        <authorList>
            <person name="Li X.Y."/>
            <person name="Fang X.M."/>
        </authorList>
    </citation>
    <scope>NUCLEOTIDE SEQUENCE [LARGE SCALE GENOMIC DNA]</scope>
    <source>
        <strain evidence="3 4">CPCC 100848</strain>
    </source>
</reference>
<keyword evidence="3" id="KW-0449">Lipoprotein</keyword>
<feature type="signal peptide" evidence="2">
    <location>
        <begin position="1"/>
        <end position="26"/>
    </location>
</feature>
<dbReference type="Pfam" id="PF09676">
    <property type="entry name" value="TraV"/>
    <property type="match status" value="1"/>
</dbReference>
<evidence type="ECO:0000256" key="1">
    <source>
        <dbReference type="SAM" id="MobiDB-lite"/>
    </source>
</evidence>
<name>A0ABU6JB32_9BURK</name>
<accession>A0ABU6JB32</accession>
<evidence type="ECO:0000256" key="2">
    <source>
        <dbReference type="SAM" id="SignalP"/>
    </source>
</evidence>
<organism evidence="3 4">
    <name type="scientific">Noviherbaspirillum album</name>
    <dbReference type="NCBI Taxonomy" id="3080276"/>
    <lineage>
        <taxon>Bacteria</taxon>
        <taxon>Pseudomonadati</taxon>
        <taxon>Pseudomonadota</taxon>
        <taxon>Betaproteobacteria</taxon>
        <taxon>Burkholderiales</taxon>
        <taxon>Oxalobacteraceae</taxon>
        <taxon>Noviherbaspirillum</taxon>
    </lineage>
</organism>
<protein>
    <submittedName>
        <fullName evidence="3">Type IV conjugative transfer system lipoprotein TraV</fullName>
    </submittedName>
</protein>
<gene>
    <name evidence="3" type="primary">traV</name>
    <name evidence="3" type="ORF">RY831_15045</name>
</gene>
<dbReference type="EMBL" id="JAWIIV010000011">
    <property type="protein sequence ID" value="MEC4720477.1"/>
    <property type="molecule type" value="Genomic_DNA"/>
</dbReference>
<keyword evidence="4" id="KW-1185">Reference proteome</keyword>
<feature type="region of interest" description="Disordered" evidence="1">
    <location>
        <begin position="164"/>
        <end position="196"/>
    </location>
</feature>
<dbReference type="NCBIfam" id="TIGR02747">
    <property type="entry name" value="TraV"/>
    <property type="match status" value="1"/>
</dbReference>
<sequence>MNVRSALITAATAVVCTGCASTFNTANESSFSCPGMPQGIVCKTPVAVYQSTHEAPALTESDMPFGPSSQAHALPAQALKELAAGRQEYRGAAVASAGASAAARPVREPARVMRIWIAPWVDKNDDLNFPGFIFTEVKPRTWAFGRKEFAGAGVSVPYKALAANTSASSESRDGEPRTQGGSAVPGLPAASDIKLD</sequence>
<comment type="caution">
    <text evidence="3">The sequence shown here is derived from an EMBL/GenBank/DDBJ whole genome shotgun (WGS) entry which is preliminary data.</text>
</comment>
<feature type="chain" id="PRO_5046551822" evidence="2">
    <location>
        <begin position="27"/>
        <end position="196"/>
    </location>
</feature>
<evidence type="ECO:0000313" key="4">
    <source>
        <dbReference type="Proteomes" id="UP001352263"/>
    </source>
</evidence>
<proteinExistence type="predicted"/>
<dbReference type="Proteomes" id="UP001352263">
    <property type="component" value="Unassembled WGS sequence"/>
</dbReference>
<dbReference type="RefSeq" id="WP_326507195.1">
    <property type="nucleotide sequence ID" value="NZ_JAWIIV010000011.1"/>
</dbReference>